<dbReference type="Pfam" id="PF12796">
    <property type="entry name" value="Ank_2"/>
    <property type="match status" value="1"/>
</dbReference>
<evidence type="ECO:0000256" key="4">
    <source>
        <dbReference type="PROSITE-ProRule" id="PRU00023"/>
    </source>
</evidence>
<organism evidence="5 6">
    <name type="scientific">Rickenella mellea</name>
    <dbReference type="NCBI Taxonomy" id="50990"/>
    <lineage>
        <taxon>Eukaryota</taxon>
        <taxon>Fungi</taxon>
        <taxon>Dikarya</taxon>
        <taxon>Basidiomycota</taxon>
        <taxon>Agaricomycotina</taxon>
        <taxon>Agaricomycetes</taxon>
        <taxon>Hymenochaetales</taxon>
        <taxon>Rickenellaceae</taxon>
        <taxon>Rickenella</taxon>
    </lineage>
</organism>
<dbReference type="PROSITE" id="PS50088">
    <property type="entry name" value="ANK_REPEAT"/>
    <property type="match status" value="1"/>
</dbReference>
<name>A0A4Y7PMN4_9AGAM</name>
<dbReference type="STRING" id="50990.A0A4Y7PMN4"/>
<evidence type="ECO:0000256" key="3">
    <source>
        <dbReference type="ARBA" id="ARBA00023043"/>
    </source>
</evidence>
<dbReference type="SUPFAM" id="SSF48403">
    <property type="entry name" value="Ankyrin repeat"/>
    <property type="match status" value="1"/>
</dbReference>
<keyword evidence="2" id="KW-0677">Repeat</keyword>
<dbReference type="VEuPathDB" id="FungiDB:BD410DRAFT_777213"/>
<dbReference type="InterPro" id="IPR002110">
    <property type="entry name" value="Ankyrin_rpt"/>
</dbReference>
<accession>A0A4Y7PMN4</accession>
<dbReference type="Gene3D" id="1.25.40.20">
    <property type="entry name" value="Ankyrin repeat-containing domain"/>
    <property type="match status" value="1"/>
</dbReference>
<dbReference type="OrthoDB" id="10057496at2759"/>
<evidence type="ECO:0000313" key="5">
    <source>
        <dbReference type="EMBL" id="TDL16455.1"/>
    </source>
</evidence>
<dbReference type="InterPro" id="IPR036770">
    <property type="entry name" value="Ankyrin_rpt-contain_sf"/>
</dbReference>
<dbReference type="Proteomes" id="UP000294933">
    <property type="component" value="Unassembled WGS sequence"/>
</dbReference>
<evidence type="ECO:0000256" key="1">
    <source>
        <dbReference type="ARBA" id="ARBA00012210"/>
    </source>
</evidence>
<keyword evidence="6" id="KW-1185">Reference proteome</keyword>
<dbReference type="SMART" id="SM00248">
    <property type="entry name" value="ANK"/>
    <property type="match status" value="2"/>
</dbReference>
<feature type="repeat" description="ANK" evidence="4">
    <location>
        <begin position="43"/>
        <end position="64"/>
    </location>
</feature>
<dbReference type="EC" id="2.3.1.225" evidence="1"/>
<dbReference type="AlphaFoldDB" id="A0A4Y7PMN4"/>
<dbReference type="PANTHER" id="PTHR24161">
    <property type="entry name" value="ANK_REP_REGION DOMAIN-CONTAINING PROTEIN-RELATED"/>
    <property type="match status" value="1"/>
</dbReference>
<evidence type="ECO:0000256" key="2">
    <source>
        <dbReference type="ARBA" id="ARBA00022737"/>
    </source>
</evidence>
<dbReference type="PROSITE" id="PS50297">
    <property type="entry name" value="ANK_REP_REGION"/>
    <property type="match status" value="1"/>
</dbReference>
<evidence type="ECO:0000313" key="6">
    <source>
        <dbReference type="Proteomes" id="UP000294933"/>
    </source>
</evidence>
<sequence>MTVPTIDERDELLLSCRYGELEEVQQFVEKYGKEIVSDIKDENGNTVLHMVSGNGHLEVLNYLLTIVSPSIIGVLNNSRSSPLHWAALNSHLAVAKTLVEFPGGPGVDLIDIKNDAGRTPLGEAEMAGWDEGARWFVEVMKLDEKADPEDELRLADSVEDIEVEIEDANGEIARMSISRHEGP</sequence>
<reference evidence="5 6" key="1">
    <citation type="submission" date="2018-06" db="EMBL/GenBank/DDBJ databases">
        <title>A transcriptomic atlas of mushroom development highlights an independent origin of complex multicellularity.</title>
        <authorList>
            <consortium name="DOE Joint Genome Institute"/>
            <person name="Krizsan K."/>
            <person name="Almasi E."/>
            <person name="Merenyi Z."/>
            <person name="Sahu N."/>
            <person name="Viragh M."/>
            <person name="Koszo T."/>
            <person name="Mondo S."/>
            <person name="Kiss B."/>
            <person name="Balint B."/>
            <person name="Kues U."/>
            <person name="Barry K."/>
            <person name="Hegedus J.C."/>
            <person name="Henrissat B."/>
            <person name="Johnson J."/>
            <person name="Lipzen A."/>
            <person name="Ohm R."/>
            <person name="Nagy I."/>
            <person name="Pangilinan J."/>
            <person name="Yan J."/>
            <person name="Xiong Y."/>
            <person name="Grigoriev I.V."/>
            <person name="Hibbett D.S."/>
            <person name="Nagy L.G."/>
        </authorList>
    </citation>
    <scope>NUCLEOTIDE SEQUENCE [LARGE SCALE GENOMIC DNA]</scope>
    <source>
        <strain evidence="5 6">SZMC22713</strain>
    </source>
</reference>
<gene>
    <name evidence="5" type="ORF">BD410DRAFT_777213</name>
</gene>
<keyword evidence="3 4" id="KW-0040">ANK repeat</keyword>
<dbReference type="PANTHER" id="PTHR24161:SF85">
    <property type="entry name" value="PALMITOYLTRANSFERASE HIP14"/>
    <property type="match status" value="1"/>
</dbReference>
<dbReference type="GO" id="GO:0019706">
    <property type="term" value="F:protein-cysteine S-palmitoyltransferase activity"/>
    <property type="evidence" value="ECO:0007669"/>
    <property type="project" value="UniProtKB-EC"/>
</dbReference>
<protein>
    <recommendedName>
        <fullName evidence="1">protein S-acyltransferase</fullName>
        <ecNumber evidence="1">2.3.1.225</ecNumber>
    </recommendedName>
</protein>
<dbReference type="EMBL" id="ML170243">
    <property type="protein sequence ID" value="TDL16455.1"/>
    <property type="molecule type" value="Genomic_DNA"/>
</dbReference>
<proteinExistence type="predicted"/>